<evidence type="ECO:0000313" key="1">
    <source>
        <dbReference type="EMBL" id="QOX63658.1"/>
    </source>
</evidence>
<organism evidence="1 2">
    <name type="scientific">Anoxybacterium hadale</name>
    <dbReference type="NCBI Taxonomy" id="3408580"/>
    <lineage>
        <taxon>Bacteria</taxon>
        <taxon>Bacillati</taxon>
        <taxon>Bacillota</taxon>
        <taxon>Clostridia</taxon>
        <taxon>Peptostreptococcales</taxon>
        <taxon>Anaerovoracaceae</taxon>
        <taxon>Anoxybacterium</taxon>
    </lineage>
</organism>
<sequence length="222" mass="25045">MSEIYIWKSRLSKDAYPMADHTAYVAGDKDNLDPVVLGRWAALAKAYGVVIVVTNQGGYRSKSDQDELWLMYKAGKLQQTAAKPYTSRHGLALAVDSSTPPFRRASSTTPVIPEAVLNRYGLWHPYSSEPWHAEPIETRGLTFAQIKARLAPIEIGAAFQQKYGLAEKTLKFISGFRWAPELVEKRMLSEGPLHLSEQTIDYLRDYPYWPDLKTKLNIAELA</sequence>
<keyword evidence="2" id="KW-1185">Reference proteome</keyword>
<gene>
    <name evidence="1" type="ORF">FRZ06_09995</name>
</gene>
<evidence type="ECO:0000313" key="2">
    <source>
        <dbReference type="Proteomes" id="UP000594014"/>
    </source>
</evidence>
<name>A0ACD1ABF0_9FIRM</name>
<proteinExistence type="predicted"/>
<reference evidence="1" key="1">
    <citation type="submission" date="2019-08" db="EMBL/GenBank/DDBJ databases">
        <title>Genome sequence of Clostridiales bacterium MT110.</title>
        <authorList>
            <person name="Cao J."/>
        </authorList>
    </citation>
    <scope>NUCLEOTIDE SEQUENCE</scope>
    <source>
        <strain evidence="1">MT110</strain>
    </source>
</reference>
<dbReference type="EMBL" id="CP042469">
    <property type="protein sequence ID" value="QOX63658.1"/>
    <property type="molecule type" value="Genomic_DNA"/>
</dbReference>
<accession>A0ACD1ABF0</accession>
<protein>
    <submittedName>
        <fullName evidence="1">Uncharacterized protein</fullName>
    </submittedName>
</protein>
<dbReference type="Proteomes" id="UP000594014">
    <property type="component" value="Chromosome"/>
</dbReference>